<reference evidence="2" key="1">
    <citation type="journal article" date="2023" name="Int. J. Syst. Evol. Microbiol.">
        <title>Methylocystis iwaonis sp. nov., a type II methane-oxidizing bacterium from surface soil of a rice paddy field in Japan, and emended description of the genus Methylocystis (ex Whittenbury et al. 1970) Bowman et al. 1993.</title>
        <authorList>
            <person name="Kaise H."/>
            <person name="Sawadogo J.B."/>
            <person name="Alam M.S."/>
            <person name="Ueno C."/>
            <person name="Dianou D."/>
            <person name="Shinjo R."/>
            <person name="Asakawa S."/>
        </authorList>
    </citation>
    <scope>NUCLEOTIDE SEQUENCE</scope>
    <source>
        <strain evidence="2">LMG27198</strain>
    </source>
</reference>
<dbReference type="PDB" id="9CL5">
    <property type="method" value="EM"/>
    <property type="resolution" value="2.48 A"/>
    <property type="chains" value="Da/Db/Dc=88-110"/>
</dbReference>
<reference evidence="4" key="2">
    <citation type="journal article" date="2025" name="Proc. Natl. Acad. Sci. U.S.A.">
        <title>Structures of methane and ammonia monooxygenases in native membranes.</title>
        <authorList>
            <person name="Tucci F.J."/>
            <person name="Rosenzweig A.C."/>
        </authorList>
    </citation>
    <scope>STRUCTURE BY ELECTRON MICROSCOPY (2.48 ANGSTROMS) OF 88-110</scope>
</reference>
<comment type="caution">
    <text evidence="2">The sequence shown here is derived from an EMBL/GenBank/DDBJ whole genome shotgun (WGS) entry which is preliminary data.</text>
</comment>
<organism evidence="2 3">
    <name type="scientific">Methylocystis echinoides</name>
    <dbReference type="NCBI Taxonomy" id="29468"/>
    <lineage>
        <taxon>Bacteria</taxon>
        <taxon>Pseudomonadati</taxon>
        <taxon>Pseudomonadota</taxon>
        <taxon>Alphaproteobacteria</taxon>
        <taxon>Hyphomicrobiales</taxon>
        <taxon>Methylocystaceae</taxon>
        <taxon>Methylocystis</taxon>
    </lineage>
</organism>
<protein>
    <submittedName>
        <fullName evidence="2">Uncharacterized protein</fullName>
    </submittedName>
</protein>
<keyword evidence="1" id="KW-1133">Transmembrane helix</keyword>
<dbReference type="Proteomes" id="UP001144323">
    <property type="component" value="Unassembled WGS sequence"/>
</dbReference>
<gene>
    <name evidence="2" type="ORF">LMG27198_26800</name>
</gene>
<dbReference type="SMR" id="A0A9W6GV52"/>
<evidence type="ECO:0000313" key="3">
    <source>
        <dbReference type="Proteomes" id="UP001144323"/>
    </source>
</evidence>
<feature type="transmembrane region" description="Helical" evidence="1">
    <location>
        <begin position="88"/>
        <end position="107"/>
    </location>
</feature>
<name>A0A9W6GV52_9HYPH</name>
<dbReference type="AlphaFoldDB" id="A0A9W6GV52"/>
<keyword evidence="1" id="KW-0812">Transmembrane</keyword>
<dbReference type="EMBL" id="BSEC01000001">
    <property type="protein sequence ID" value="GLI93688.1"/>
    <property type="molecule type" value="Genomic_DNA"/>
</dbReference>
<keyword evidence="3" id="KW-1185">Reference proteome</keyword>
<evidence type="ECO:0000313" key="2">
    <source>
        <dbReference type="EMBL" id="GLI93688.1"/>
    </source>
</evidence>
<sequence length="110" mass="11888">MNVRLGPEIGGMGKSGRSRDGRPIFFSELQAGGRARPWLLAVRPASVDHVDGGSIGLDKNRPLRCDAPRVKLQITTPSNGVPQREVQMGWLIPACMLAMVIISAVTLTRL</sequence>
<evidence type="ECO:0000256" key="1">
    <source>
        <dbReference type="SAM" id="Phobius"/>
    </source>
</evidence>
<evidence type="ECO:0007829" key="4">
    <source>
        <dbReference type="PDB" id="9CL5"/>
    </source>
</evidence>
<accession>A0A9W6GV52</accession>
<keyword evidence="4" id="KW-0002">3D-structure</keyword>
<keyword evidence="1" id="KW-0472">Membrane</keyword>
<proteinExistence type="evidence at protein level"/>